<dbReference type="Proteomes" id="UP000564644">
    <property type="component" value="Unassembled WGS sequence"/>
</dbReference>
<reference evidence="1 2" key="1">
    <citation type="submission" date="2020-08" db="EMBL/GenBank/DDBJ databases">
        <title>Cohnella phylogeny.</title>
        <authorList>
            <person name="Dunlap C."/>
        </authorList>
    </citation>
    <scope>NUCLEOTIDE SEQUENCE [LARGE SCALE GENOMIC DNA]</scope>
    <source>
        <strain evidence="1 2">CBP 2801</strain>
    </source>
</reference>
<name>A0A7X0SSW3_9BACL</name>
<dbReference type="EMBL" id="JACJVO010000048">
    <property type="protein sequence ID" value="MBB6735401.1"/>
    <property type="molecule type" value="Genomic_DNA"/>
</dbReference>
<dbReference type="AlphaFoldDB" id="A0A7X0SSW3"/>
<protein>
    <submittedName>
        <fullName evidence="1">Uncharacterized protein</fullName>
    </submittedName>
</protein>
<organism evidence="1 2">
    <name type="scientific">Cohnella zeiphila</name>
    <dbReference type="NCBI Taxonomy" id="2761120"/>
    <lineage>
        <taxon>Bacteria</taxon>
        <taxon>Bacillati</taxon>
        <taxon>Bacillota</taxon>
        <taxon>Bacilli</taxon>
        <taxon>Bacillales</taxon>
        <taxon>Paenibacillaceae</taxon>
        <taxon>Cohnella</taxon>
    </lineage>
</organism>
<proteinExistence type="predicted"/>
<keyword evidence="2" id="KW-1185">Reference proteome</keyword>
<evidence type="ECO:0000313" key="1">
    <source>
        <dbReference type="EMBL" id="MBB6735401.1"/>
    </source>
</evidence>
<comment type="caution">
    <text evidence="1">The sequence shown here is derived from an EMBL/GenBank/DDBJ whole genome shotgun (WGS) entry which is preliminary data.</text>
</comment>
<gene>
    <name evidence="1" type="ORF">H7C18_31280</name>
</gene>
<sequence length="60" mass="6820">MEQHQNASQAASAASDADAKNKEVFERFMSAFNGLKELDLTDIEPLLPPTYKESRYRTKE</sequence>
<evidence type="ECO:0000313" key="2">
    <source>
        <dbReference type="Proteomes" id="UP000564644"/>
    </source>
</evidence>
<dbReference type="RefSeq" id="WP_185133055.1">
    <property type="nucleotide sequence ID" value="NZ_JACJVO010000048.1"/>
</dbReference>
<accession>A0A7X0SSW3</accession>